<accession>A0ABP0S1K6</accession>
<reference evidence="2 3" key="1">
    <citation type="submission" date="2024-02" db="EMBL/GenBank/DDBJ databases">
        <authorList>
            <person name="Chen Y."/>
            <person name="Shah S."/>
            <person name="Dougan E. K."/>
            <person name="Thang M."/>
            <person name="Chan C."/>
        </authorList>
    </citation>
    <scope>NUCLEOTIDE SEQUENCE [LARGE SCALE GENOMIC DNA]</scope>
</reference>
<comment type="caution">
    <text evidence="2">The sequence shown here is derived from an EMBL/GenBank/DDBJ whole genome shotgun (WGS) entry which is preliminary data.</text>
</comment>
<evidence type="ECO:0000256" key="1">
    <source>
        <dbReference type="SAM" id="MobiDB-lite"/>
    </source>
</evidence>
<proteinExistence type="predicted"/>
<feature type="region of interest" description="Disordered" evidence="1">
    <location>
        <begin position="179"/>
        <end position="199"/>
    </location>
</feature>
<gene>
    <name evidence="2" type="ORF">SCF082_LOCUS49494</name>
</gene>
<dbReference type="EMBL" id="CAXAMM010042685">
    <property type="protein sequence ID" value="CAK9106257.1"/>
    <property type="molecule type" value="Genomic_DNA"/>
</dbReference>
<protein>
    <submittedName>
        <fullName evidence="2">Uncharacterized protein</fullName>
    </submittedName>
</protein>
<keyword evidence="3" id="KW-1185">Reference proteome</keyword>
<name>A0ABP0S1K6_9DINO</name>
<organism evidence="2 3">
    <name type="scientific">Durusdinium trenchii</name>
    <dbReference type="NCBI Taxonomy" id="1381693"/>
    <lineage>
        <taxon>Eukaryota</taxon>
        <taxon>Sar</taxon>
        <taxon>Alveolata</taxon>
        <taxon>Dinophyceae</taxon>
        <taxon>Suessiales</taxon>
        <taxon>Symbiodiniaceae</taxon>
        <taxon>Durusdinium</taxon>
    </lineage>
</organism>
<evidence type="ECO:0000313" key="3">
    <source>
        <dbReference type="Proteomes" id="UP001642464"/>
    </source>
</evidence>
<evidence type="ECO:0000313" key="2">
    <source>
        <dbReference type="EMBL" id="CAK9106257.1"/>
    </source>
</evidence>
<sequence length="199" mass="22663">MTTAVRSTDKGWYLQVKDEGYSFFSLEINEEMQPDQIGTSGVGTMIVGHEVKQEAEEEVGEGESMSEDFSSVTDKELQEMKEEMLQDAATIVGQEVKEEVEEVATNTDAVEPAIPPTAKRRRLARWETQREQAAQTLIEAFVKMDEPHRCQIRFHCPDLRKVSRRFKILPLKLLRLPRHQRNPRASGGTTRGSRVGFQL</sequence>
<dbReference type="Proteomes" id="UP001642464">
    <property type="component" value="Unassembled WGS sequence"/>
</dbReference>